<name>A0A846QDH7_9BACT</name>
<dbReference type="Proteomes" id="UP000580856">
    <property type="component" value="Unassembled WGS sequence"/>
</dbReference>
<dbReference type="AlphaFoldDB" id="A0A846QDH7"/>
<accession>A0A846QDH7</accession>
<dbReference type="InterPro" id="IPR044000">
    <property type="entry name" value="Phage_tube_2"/>
</dbReference>
<comment type="caution">
    <text evidence="2">The sequence shown here is derived from an EMBL/GenBank/DDBJ whole genome shotgun (WGS) entry which is preliminary data.</text>
</comment>
<reference evidence="2 3" key="1">
    <citation type="submission" date="2020-03" db="EMBL/GenBank/DDBJ databases">
        <title>Genomic Encyclopedia of Type Strains, Phase IV (KMG-IV): sequencing the most valuable type-strain genomes for metagenomic binning, comparative biology and taxonomic classification.</title>
        <authorList>
            <person name="Goeker M."/>
        </authorList>
    </citation>
    <scope>NUCLEOTIDE SEQUENCE [LARGE SCALE GENOMIC DNA]</scope>
    <source>
        <strain evidence="2 3">DSM 24233</strain>
    </source>
</reference>
<gene>
    <name evidence="2" type="ORF">GGQ74_000078</name>
</gene>
<protein>
    <submittedName>
        <fullName evidence="2">Uncharacterized protein</fullName>
    </submittedName>
</protein>
<evidence type="ECO:0000256" key="1">
    <source>
        <dbReference type="SAM" id="MobiDB-lite"/>
    </source>
</evidence>
<organism evidence="2 3">
    <name type="scientific">Desulfobaculum xiamenense</name>
    <dbReference type="NCBI Taxonomy" id="995050"/>
    <lineage>
        <taxon>Bacteria</taxon>
        <taxon>Pseudomonadati</taxon>
        <taxon>Thermodesulfobacteriota</taxon>
        <taxon>Desulfovibrionia</taxon>
        <taxon>Desulfovibrionales</taxon>
        <taxon>Desulfovibrionaceae</taxon>
        <taxon>Desulfobaculum</taxon>
    </lineage>
</organism>
<evidence type="ECO:0000313" key="3">
    <source>
        <dbReference type="Proteomes" id="UP000580856"/>
    </source>
</evidence>
<keyword evidence="3" id="KW-1185">Reference proteome</keyword>
<feature type="region of interest" description="Disordered" evidence="1">
    <location>
        <begin position="285"/>
        <end position="305"/>
    </location>
</feature>
<dbReference type="RefSeq" id="WP_167939575.1">
    <property type="nucleotide sequence ID" value="NZ_JAATJA010000001.1"/>
</dbReference>
<evidence type="ECO:0000313" key="2">
    <source>
        <dbReference type="EMBL" id="NJB66438.1"/>
    </source>
</evidence>
<dbReference type="Pfam" id="PF18906">
    <property type="entry name" value="Phage_tube_2"/>
    <property type="match status" value="1"/>
</dbReference>
<proteinExistence type="predicted"/>
<dbReference type="EMBL" id="JAATJA010000001">
    <property type="protein sequence ID" value="NJB66438.1"/>
    <property type="molecule type" value="Genomic_DNA"/>
</dbReference>
<sequence>MLFRDKLTTRQALFAKIETTYGEDAAPTAADALMMLSGATVNPQGEAVANDRISSTLSPVAHVNGKLQSGYTGRHELRGGGLDGTAVRRPETDALLRACAMRAEAVVFVPTASSPADFTPGEGVSGGSGSGTLVAVVNAHGVTGLLLDAVTGAFAEADTLTGADSAATCAASAAPLTGWQYRPTSEAGDMESATLHVYLDGHRHALPGARGTFSLELPSAAPGIFNFTLSGRYVRPVEATQPVPALDATLPPLAVAMGLTVGGYAPHGVTSLSFELANTVTRDEDLNAPDGVRGFSVTDRTPTGTLDPKADSLDSDNPFAAWETGETARIQALVGSRAGNRVLVLAPAAQHAQAPAYADREGRTTYTLNFELKGVAGDDELRLIYF</sequence>